<proteinExistence type="inferred from homology"/>
<dbReference type="EC" id="1.1.1.-" evidence="3"/>
<keyword evidence="2 3" id="KW-0560">Oxidoreductase</keyword>
<name>A0ABW0LCK8_9BURK</name>
<dbReference type="PANTHER" id="PTHR24321:SF8">
    <property type="entry name" value="ESTRADIOL 17-BETA-DEHYDROGENASE 8-RELATED"/>
    <property type="match status" value="1"/>
</dbReference>
<dbReference type="Proteomes" id="UP001596050">
    <property type="component" value="Unassembled WGS sequence"/>
</dbReference>
<protein>
    <submittedName>
        <fullName evidence="3">SDR family NAD(P)-dependent oxidoreductase</fullName>
        <ecNumber evidence="3">1.1.1.-</ecNumber>
    </submittedName>
</protein>
<evidence type="ECO:0000256" key="1">
    <source>
        <dbReference type="ARBA" id="ARBA00006484"/>
    </source>
</evidence>
<dbReference type="SUPFAM" id="SSF51735">
    <property type="entry name" value="NAD(P)-binding Rossmann-fold domains"/>
    <property type="match status" value="1"/>
</dbReference>
<dbReference type="PRINTS" id="PR00081">
    <property type="entry name" value="GDHRDH"/>
</dbReference>
<dbReference type="InterPro" id="IPR002347">
    <property type="entry name" value="SDR_fam"/>
</dbReference>
<dbReference type="GO" id="GO:0016491">
    <property type="term" value="F:oxidoreductase activity"/>
    <property type="evidence" value="ECO:0007669"/>
    <property type="project" value="UniProtKB-KW"/>
</dbReference>
<dbReference type="RefSeq" id="WP_379786571.1">
    <property type="nucleotide sequence ID" value="NZ_JBHSMU010000019.1"/>
</dbReference>
<gene>
    <name evidence="3" type="ORF">ACFPN5_25070</name>
</gene>
<accession>A0ABW0LCK8</accession>
<sequence>MLPASPVWRNFPAIPPPNLRSEVWTKAASIDLASDNIRVNSVHPGMIDTPMNVGATSAPKLQAIKRMGLPREVAAMVLFLASDDASFCTGSEYVVDGGYLNVVGEVLI</sequence>
<dbReference type="InterPro" id="IPR036291">
    <property type="entry name" value="NAD(P)-bd_dom_sf"/>
</dbReference>
<dbReference type="Pfam" id="PF13561">
    <property type="entry name" value="adh_short_C2"/>
    <property type="match status" value="1"/>
</dbReference>
<dbReference type="PANTHER" id="PTHR24321">
    <property type="entry name" value="DEHYDROGENASES, SHORT CHAIN"/>
    <property type="match status" value="1"/>
</dbReference>
<dbReference type="Gene3D" id="3.40.50.720">
    <property type="entry name" value="NAD(P)-binding Rossmann-like Domain"/>
    <property type="match status" value="1"/>
</dbReference>
<dbReference type="EMBL" id="JBHSMU010000019">
    <property type="protein sequence ID" value="MFC5463091.1"/>
    <property type="molecule type" value="Genomic_DNA"/>
</dbReference>
<evidence type="ECO:0000313" key="4">
    <source>
        <dbReference type="Proteomes" id="UP001596050"/>
    </source>
</evidence>
<comment type="caution">
    <text evidence="3">The sequence shown here is derived from an EMBL/GenBank/DDBJ whole genome shotgun (WGS) entry which is preliminary data.</text>
</comment>
<reference evidence="4" key="1">
    <citation type="journal article" date="2019" name="Int. J. Syst. Evol. Microbiol.">
        <title>The Global Catalogue of Microorganisms (GCM) 10K type strain sequencing project: providing services to taxonomists for standard genome sequencing and annotation.</title>
        <authorList>
            <consortium name="The Broad Institute Genomics Platform"/>
            <consortium name="The Broad Institute Genome Sequencing Center for Infectious Disease"/>
            <person name="Wu L."/>
            <person name="Ma J."/>
        </authorList>
    </citation>
    <scope>NUCLEOTIDE SEQUENCE [LARGE SCALE GENOMIC DNA]</scope>
    <source>
        <strain evidence="4">KACC 12649</strain>
    </source>
</reference>
<comment type="similarity">
    <text evidence="1">Belongs to the short-chain dehydrogenases/reductases (SDR) family.</text>
</comment>
<keyword evidence="4" id="KW-1185">Reference proteome</keyword>
<organism evidence="3 4">
    <name type="scientific">Massilia niabensis</name>
    <dbReference type="NCBI Taxonomy" id="544910"/>
    <lineage>
        <taxon>Bacteria</taxon>
        <taxon>Pseudomonadati</taxon>
        <taxon>Pseudomonadota</taxon>
        <taxon>Betaproteobacteria</taxon>
        <taxon>Burkholderiales</taxon>
        <taxon>Oxalobacteraceae</taxon>
        <taxon>Telluria group</taxon>
        <taxon>Massilia</taxon>
    </lineage>
</organism>
<evidence type="ECO:0000313" key="3">
    <source>
        <dbReference type="EMBL" id="MFC5463091.1"/>
    </source>
</evidence>
<evidence type="ECO:0000256" key="2">
    <source>
        <dbReference type="ARBA" id="ARBA00023002"/>
    </source>
</evidence>